<dbReference type="InterPro" id="IPR011067">
    <property type="entry name" value="Plasmid_toxin/cell-grow_inhib"/>
</dbReference>
<dbReference type="Gene3D" id="2.30.30.110">
    <property type="match status" value="1"/>
</dbReference>
<dbReference type="GO" id="GO:0003677">
    <property type="term" value="F:DNA binding"/>
    <property type="evidence" value="ECO:0007669"/>
    <property type="project" value="InterPro"/>
</dbReference>
<evidence type="ECO:0000256" key="2">
    <source>
        <dbReference type="ARBA" id="ARBA00022649"/>
    </source>
</evidence>
<dbReference type="EMBL" id="WODA01000002">
    <property type="protein sequence ID" value="MUN05704.1"/>
    <property type="molecule type" value="Genomic_DNA"/>
</dbReference>
<dbReference type="Proteomes" id="UP000480122">
    <property type="component" value="Unassembled WGS sequence"/>
</dbReference>
<comment type="caution">
    <text evidence="3">The sequence shown here is derived from an EMBL/GenBank/DDBJ whole genome shotgun (WGS) entry which is preliminary data.</text>
</comment>
<dbReference type="InterPro" id="IPR003477">
    <property type="entry name" value="PemK-like"/>
</dbReference>
<accession>A0A7C9HI49</accession>
<evidence type="ECO:0000313" key="3">
    <source>
        <dbReference type="EMBL" id="MUN05704.1"/>
    </source>
</evidence>
<dbReference type="AlphaFoldDB" id="A0A7C9HI49"/>
<protein>
    <submittedName>
        <fullName evidence="3">Type II toxin-antitoxin system PemK/MazF family toxin</fullName>
    </submittedName>
</protein>
<proteinExistence type="inferred from homology"/>
<evidence type="ECO:0000256" key="1">
    <source>
        <dbReference type="ARBA" id="ARBA00007521"/>
    </source>
</evidence>
<comment type="similarity">
    <text evidence="1">Belongs to the PemK/MazF family.</text>
</comment>
<reference evidence="3 4" key="1">
    <citation type="submission" date="2019-11" db="EMBL/GenBank/DDBJ databases">
        <title>Agromyces kandeliae sp. nov., isolated from mangrove soil.</title>
        <authorList>
            <person name="Wang R."/>
        </authorList>
    </citation>
    <scope>NUCLEOTIDE SEQUENCE [LARGE SCALE GENOMIC DNA]</scope>
    <source>
        <strain evidence="3 4">JCM 11431</strain>
    </source>
</reference>
<organism evidence="3 4">
    <name type="scientific">Agromyces luteolus</name>
    <dbReference type="NCBI Taxonomy" id="88373"/>
    <lineage>
        <taxon>Bacteria</taxon>
        <taxon>Bacillati</taxon>
        <taxon>Actinomycetota</taxon>
        <taxon>Actinomycetes</taxon>
        <taxon>Micrococcales</taxon>
        <taxon>Microbacteriaceae</taxon>
        <taxon>Agromyces</taxon>
    </lineage>
</organism>
<dbReference type="RefSeq" id="WP_166548304.1">
    <property type="nucleotide sequence ID" value="NZ_BAAAIA010000009.1"/>
</dbReference>
<dbReference type="Pfam" id="PF02452">
    <property type="entry name" value="PemK_toxin"/>
    <property type="match status" value="1"/>
</dbReference>
<evidence type="ECO:0000313" key="4">
    <source>
        <dbReference type="Proteomes" id="UP000480122"/>
    </source>
</evidence>
<name>A0A7C9HI49_9MICO</name>
<gene>
    <name evidence="3" type="ORF">GLX25_01035</name>
</gene>
<keyword evidence="2" id="KW-1277">Toxin-antitoxin system</keyword>
<dbReference type="SUPFAM" id="SSF50118">
    <property type="entry name" value="Cell growth inhibitor/plasmid maintenance toxic component"/>
    <property type="match status" value="1"/>
</dbReference>
<sequence>MIRGAVYRIDLARPRGHEQGGRRLGLVMSPSDSPLSVVTIVPTSTSAGPSIHRPVLEIDGRETRLLVDQIRSIDIDYVVGDPVDYLTRDQLAEVDLALAHYLGFQDANPPRAG</sequence>
<keyword evidence="4" id="KW-1185">Reference proteome</keyword>